<sequence length="419" mass="46396">MASSSAEADSEDQRFEEIALKLLKSLDEAYESLYGAEFFTSVFLKPVTYPTSNCRASARRAVAEETQPKNESGKKSKTNTVPFGNQLASALRVLLQYCATRSLEAFLRDLTKLLNDQKLFSNILCQYVLENVLKRLLLLRQRRVQGFASSTAGAELETFVAVSVLGSRGPSDSSNIFQERNDSSRRLLESCTVEEFRQEETVVELLNELESADSQIAQQSSEHIHSEEVVLTCGYSPLIMHFLLEAGKKRRFKVFVSEAAPECSGHRLASELAGRGIDTTLITDAAVYAIMARVHKLIIRAEVVLAEGSVITRPTCRLAADAARAHAVPVLVLTELHRISERFPHDISAIEKSFVPSTLLPYESISPFQSRVGVSNPRYAIVPSSQVSIFVTDIGSFSSNFAYYLLRELYGARNHDGLG</sequence>
<dbReference type="Proteomes" id="UP000007014">
    <property type="component" value="Chromosome 20"/>
</dbReference>
<comment type="subcellular location">
    <subcellularLocation>
        <location evidence="1">Cytoplasm</location>
        <location evidence="1">Cytosol</location>
    </subcellularLocation>
</comment>
<dbReference type="PANTHER" id="PTHR45859:SF1">
    <property type="entry name" value="TRANSLATION INITIATION FACTOR EIF-2B SUBUNIT BETA"/>
    <property type="match status" value="1"/>
</dbReference>
<dbReference type="OrthoDB" id="269919at2759"/>
<evidence type="ECO:0000256" key="10">
    <source>
        <dbReference type="SAM" id="MobiDB-lite"/>
    </source>
</evidence>
<dbReference type="InterPro" id="IPR051855">
    <property type="entry name" value="eIF2B_beta_subunit"/>
</dbReference>
<dbReference type="SUPFAM" id="SSF100950">
    <property type="entry name" value="NagB/RpiA/CoA transferase-like"/>
    <property type="match status" value="1"/>
</dbReference>
<keyword evidence="3" id="KW-0963">Cytoplasm</keyword>
<dbReference type="OMA" id="IETCEIV"/>
<dbReference type="RefSeq" id="XP_005539282.1">
    <property type="nucleotide sequence ID" value="XM_005539225.1"/>
</dbReference>
<evidence type="ECO:0000313" key="11">
    <source>
        <dbReference type="EMBL" id="BAM83246.1"/>
    </source>
</evidence>
<comment type="similarity">
    <text evidence="2 9">Belongs to the eIF-2B alpha/beta/delta subunits family.</text>
</comment>
<dbReference type="KEGG" id="cme:CYME_CMT272C"/>
<evidence type="ECO:0000256" key="9">
    <source>
        <dbReference type="RuleBase" id="RU003814"/>
    </source>
</evidence>
<evidence type="ECO:0000256" key="6">
    <source>
        <dbReference type="ARBA" id="ARBA00044122"/>
    </source>
</evidence>
<evidence type="ECO:0000256" key="4">
    <source>
        <dbReference type="ARBA" id="ARBA00022540"/>
    </source>
</evidence>
<dbReference type="GO" id="GO:0003743">
    <property type="term" value="F:translation initiation factor activity"/>
    <property type="evidence" value="ECO:0007669"/>
    <property type="project" value="UniProtKB-KW"/>
</dbReference>
<reference evidence="11 12" key="2">
    <citation type="journal article" date="2007" name="BMC Biol.">
        <title>A 100%-complete sequence reveals unusually simple genomic features in the hot-spring red alga Cyanidioschyzon merolae.</title>
        <authorList>
            <person name="Nozaki H."/>
            <person name="Takano H."/>
            <person name="Misumi O."/>
            <person name="Terasawa K."/>
            <person name="Matsuzaki M."/>
            <person name="Maruyama S."/>
            <person name="Nishida K."/>
            <person name="Yagisawa F."/>
            <person name="Yoshida Y."/>
            <person name="Fujiwara T."/>
            <person name="Takio S."/>
            <person name="Tamura K."/>
            <person name="Chung S.J."/>
            <person name="Nakamura S."/>
            <person name="Kuroiwa H."/>
            <person name="Tanaka K."/>
            <person name="Sato N."/>
            <person name="Kuroiwa T."/>
        </authorList>
    </citation>
    <scope>NUCLEOTIDE SEQUENCE [LARGE SCALE GENOMIC DNA]</scope>
    <source>
        <strain evidence="11 12">10D</strain>
    </source>
</reference>
<evidence type="ECO:0000256" key="5">
    <source>
        <dbReference type="ARBA" id="ARBA00022917"/>
    </source>
</evidence>
<gene>
    <name evidence="11" type="ORF">CYME_CMT272C</name>
</gene>
<name>M1UXM6_CYAM1</name>
<keyword evidence="12" id="KW-1185">Reference proteome</keyword>
<dbReference type="GO" id="GO:0005851">
    <property type="term" value="C:eukaryotic translation initiation factor 2B complex"/>
    <property type="evidence" value="ECO:0007669"/>
    <property type="project" value="TreeGrafter"/>
</dbReference>
<dbReference type="InterPro" id="IPR042529">
    <property type="entry name" value="IF_2B-like_C"/>
</dbReference>
<evidence type="ECO:0000256" key="2">
    <source>
        <dbReference type="ARBA" id="ARBA00007251"/>
    </source>
</evidence>
<dbReference type="InterPro" id="IPR037171">
    <property type="entry name" value="NagB/RpiA_transferase-like"/>
</dbReference>
<accession>M1UXM6</accession>
<evidence type="ECO:0000313" key="12">
    <source>
        <dbReference type="Proteomes" id="UP000007014"/>
    </source>
</evidence>
<dbReference type="HOGENOM" id="CLU_656164_0_0_1"/>
<dbReference type="InterPro" id="IPR000649">
    <property type="entry name" value="IF-2B-related"/>
</dbReference>
<keyword evidence="5" id="KW-0648">Protein biosynthesis</keyword>
<feature type="region of interest" description="Disordered" evidence="10">
    <location>
        <begin position="59"/>
        <end position="79"/>
    </location>
</feature>
<dbReference type="GO" id="GO:0005829">
    <property type="term" value="C:cytosol"/>
    <property type="evidence" value="ECO:0007669"/>
    <property type="project" value="UniProtKB-SubCell"/>
</dbReference>
<dbReference type="STRING" id="280699.M1UXM6"/>
<feature type="compositionally biased region" description="Basic and acidic residues" evidence="10">
    <location>
        <begin position="61"/>
        <end position="74"/>
    </location>
</feature>
<dbReference type="GeneID" id="16997916"/>
<dbReference type="Gene3D" id="3.40.50.10470">
    <property type="entry name" value="Translation initiation factor eif-2b, domain 2"/>
    <property type="match status" value="1"/>
</dbReference>
<dbReference type="eggNOG" id="KOG1465">
    <property type="taxonomic scope" value="Eukaryota"/>
</dbReference>
<dbReference type="AlphaFoldDB" id="M1UXM6"/>
<proteinExistence type="inferred from homology"/>
<dbReference type="Gramene" id="CMT272CT">
    <property type="protein sequence ID" value="CMT272CT"/>
    <property type="gene ID" value="CMT272C"/>
</dbReference>
<evidence type="ECO:0000256" key="7">
    <source>
        <dbReference type="ARBA" id="ARBA00044228"/>
    </source>
</evidence>
<organism evidence="11 12">
    <name type="scientific">Cyanidioschyzon merolae (strain NIES-3377 / 10D)</name>
    <name type="common">Unicellular red alga</name>
    <dbReference type="NCBI Taxonomy" id="280699"/>
    <lineage>
        <taxon>Eukaryota</taxon>
        <taxon>Rhodophyta</taxon>
        <taxon>Bangiophyceae</taxon>
        <taxon>Cyanidiales</taxon>
        <taxon>Cyanidiaceae</taxon>
        <taxon>Cyanidioschyzon</taxon>
    </lineage>
</organism>
<dbReference type="PANTHER" id="PTHR45859">
    <property type="entry name" value="TRANSLATION INITIATION FACTOR EIF-2B SUBUNIT BETA"/>
    <property type="match status" value="1"/>
</dbReference>
<dbReference type="GO" id="GO:0005085">
    <property type="term" value="F:guanyl-nucleotide exchange factor activity"/>
    <property type="evidence" value="ECO:0007669"/>
    <property type="project" value="TreeGrafter"/>
</dbReference>
<keyword evidence="4 11" id="KW-0396">Initiation factor</keyword>
<dbReference type="EMBL" id="AP006502">
    <property type="protein sequence ID" value="BAM83246.1"/>
    <property type="molecule type" value="Genomic_DNA"/>
</dbReference>
<evidence type="ECO:0000256" key="8">
    <source>
        <dbReference type="ARBA" id="ARBA00046432"/>
    </source>
</evidence>
<evidence type="ECO:0000256" key="1">
    <source>
        <dbReference type="ARBA" id="ARBA00004514"/>
    </source>
</evidence>
<protein>
    <recommendedName>
        <fullName evidence="6">Translation initiation factor eIF2B subunit beta</fullName>
    </recommendedName>
    <alternativeName>
        <fullName evidence="7">eIF2B GDP-GTP exchange factor subunit beta</fullName>
    </alternativeName>
</protein>
<dbReference type="Pfam" id="PF01008">
    <property type="entry name" value="IF-2B"/>
    <property type="match status" value="1"/>
</dbReference>
<reference evidence="11 12" key="1">
    <citation type="journal article" date="2004" name="Nature">
        <title>Genome sequence of the ultrasmall unicellular red alga Cyanidioschyzon merolae 10D.</title>
        <authorList>
            <person name="Matsuzaki M."/>
            <person name="Misumi O."/>
            <person name="Shin-i T."/>
            <person name="Maruyama S."/>
            <person name="Takahara M."/>
            <person name="Miyagishima S."/>
            <person name="Mori T."/>
            <person name="Nishida K."/>
            <person name="Yagisawa F."/>
            <person name="Nishida K."/>
            <person name="Yoshida Y."/>
            <person name="Nishimura Y."/>
            <person name="Nakao S."/>
            <person name="Kobayashi T."/>
            <person name="Momoyama Y."/>
            <person name="Higashiyama T."/>
            <person name="Minoda A."/>
            <person name="Sano M."/>
            <person name="Nomoto H."/>
            <person name="Oishi K."/>
            <person name="Hayashi H."/>
            <person name="Ohta F."/>
            <person name="Nishizaka S."/>
            <person name="Haga S."/>
            <person name="Miura S."/>
            <person name="Morishita T."/>
            <person name="Kabeya Y."/>
            <person name="Terasawa K."/>
            <person name="Suzuki Y."/>
            <person name="Ishii Y."/>
            <person name="Asakawa S."/>
            <person name="Takano H."/>
            <person name="Ohta N."/>
            <person name="Kuroiwa H."/>
            <person name="Tanaka K."/>
            <person name="Shimizu N."/>
            <person name="Sugano S."/>
            <person name="Sato N."/>
            <person name="Nozaki H."/>
            <person name="Ogasawara N."/>
            <person name="Kohara Y."/>
            <person name="Kuroiwa T."/>
        </authorList>
    </citation>
    <scope>NUCLEOTIDE SEQUENCE [LARGE SCALE GENOMIC DNA]</scope>
    <source>
        <strain evidence="11 12">10D</strain>
    </source>
</reference>
<evidence type="ECO:0000256" key="3">
    <source>
        <dbReference type="ARBA" id="ARBA00022490"/>
    </source>
</evidence>
<comment type="subunit">
    <text evidence="8">Component of the translation initiation factor 2B (eIF2B) complex which is a heterodecamer of two sets of five different subunits: alpha, beta, gamma, delta and epsilon. Subunits alpha, beta and delta comprise a regulatory subcomplex and subunits epsilon and gamma comprise a catalytic subcomplex. Within the complex, the hexameric regulatory complex resides at the center, with the two heterodimeric catalytic subcomplexes bound on opposite sides.</text>
</comment>